<protein>
    <recommendedName>
        <fullName evidence="5">N-alpha-acetyltransferase 40</fullName>
        <ecNumber evidence="4">2.3.1.257</ecNumber>
    </recommendedName>
</protein>
<dbReference type="InterPro" id="IPR016181">
    <property type="entry name" value="Acyl_CoA_acyltransferase"/>
</dbReference>
<accession>A0A4U5NV23</accession>
<evidence type="ECO:0000256" key="9">
    <source>
        <dbReference type="ARBA" id="ARBA00023315"/>
    </source>
</evidence>
<organism evidence="13 14">
    <name type="scientific">Steinernema carpocapsae</name>
    <name type="common">Entomopathogenic nematode</name>
    <dbReference type="NCBI Taxonomy" id="34508"/>
    <lineage>
        <taxon>Eukaryota</taxon>
        <taxon>Metazoa</taxon>
        <taxon>Ecdysozoa</taxon>
        <taxon>Nematoda</taxon>
        <taxon>Chromadorea</taxon>
        <taxon>Rhabditida</taxon>
        <taxon>Tylenchina</taxon>
        <taxon>Panagrolaimomorpha</taxon>
        <taxon>Strongyloidoidea</taxon>
        <taxon>Steinernematidae</taxon>
        <taxon>Steinernema</taxon>
    </lineage>
</organism>
<dbReference type="GO" id="GO:0010485">
    <property type="term" value="F:histone H4 acetyltransferase activity"/>
    <property type="evidence" value="ECO:0007669"/>
    <property type="project" value="InterPro"/>
</dbReference>
<evidence type="ECO:0000256" key="10">
    <source>
        <dbReference type="ARBA" id="ARBA00047821"/>
    </source>
</evidence>
<evidence type="ECO:0000256" key="1">
    <source>
        <dbReference type="ARBA" id="ARBA00004123"/>
    </source>
</evidence>
<keyword evidence="14" id="KW-1185">Reference proteome</keyword>
<evidence type="ECO:0000256" key="2">
    <source>
        <dbReference type="ARBA" id="ARBA00004496"/>
    </source>
</evidence>
<dbReference type="InterPro" id="IPR039949">
    <property type="entry name" value="NAA40"/>
</dbReference>
<evidence type="ECO:0000256" key="7">
    <source>
        <dbReference type="ARBA" id="ARBA00022679"/>
    </source>
</evidence>
<reference evidence="13 14" key="2">
    <citation type="journal article" date="2019" name="G3 (Bethesda)">
        <title>Hybrid Assembly of the Genome of the Entomopathogenic Nematode Steinernema carpocapsae Identifies the X-Chromosome.</title>
        <authorList>
            <person name="Serra L."/>
            <person name="Macchietto M."/>
            <person name="Macias-Munoz A."/>
            <person name="McGill C.J."/>
            <person name="Rodriguez I.M."/>
            <person name="Rodriguez B."/>
            <person name="Murad R."/>
            <person name="Mortazavi A."/>
        </authorList>
    </citation>
    <scope>NUCLEOTIDE SEQUENCE [LARGE SCALE GENOMIC DNA]</scope>
    <source>
        <strain evidence="13 14">ALL</strain>
    </source>
</reference>
<comment type="subcellular location">
    <subcellularLocation>
        <location evidence="2">Cytoplasm</location>
    </subcellularLocation>
    <subcellularLocation>
        <location evidence="1">Nucleus</location>
    </subcellularLocation>
</comment>
<sequence>MAPADQGKKLVKKISKMPNGFQHFNIIPENCETIDGEQLALHFPWATHLETVTRDWVGNLFIRNMKAMYEMSKDGFDAQLKDRELFATTSRYIVITKASDKWAHIAYLHYRIDMDNGIPVAYIYELQIEPEYQRKGIGSILVGLVEKLSSRAGLTKIMATVFAFNSRSLTFFHKQGFQADETCPNEDADVDYLILSKQTPYLLA</sequence>
<keyword evidence="7" id="KW-0808">Transferase</keyword>
<evidence type="ECO:0000259" key="12">
    <source>
        <dbReference type="PROSITE" id="PS51186"/>
    </source>
</evidence>
<dbReference type="AlphaFoldDB" id="A0A4U5NV23"/>
<dbReference type="OrthoDB" id="424551at2759"/>
<evidence type="ECO:0000256" key="8">
    <source>
        <dbReference type="ARBA" id="ARBA00023242"/>
    </source>
</evidence>
<comment type="caution">
    <text evidence="13">The sequence shown here is derived from an EMBL/GenBank/DDBJ whole genome shotgun (WGS) entry which is preliminary data.</text>
</comment>
<evidence type="ECO:0000256" key="3">
    <source>
        <dbReference type="ARBA" id="ARBA00008870"/>
    </source>
</evidence>
<proteinExistence type="inferred from homology"/>
<evidence type="ECO:0000313" key="14">
    <source>
        <dbReference type="Proteomes" id="UP000298663"/>
    </source>
</evidence>
<dbReference type="EC" id="2.3.1.257" evidence="4"/>
<dbReference type="GO" id="GO:0043998">
    <property type="term" value="F:histone H2A acetyltransferase activity"/>
    <property type="evidence" value="ECO:0007669"/>
    <property type="project" value="InterPro"/>
</dbReference>
<dbReference type="GO" id="GO:0005634">
    <property type="term" value="C:nucleus"/>
    <property type="evidence" value="ECO:0007669"/>
    <property type="project" value="UniProtKB-SubCell"/>
</dbReference>
<dbReference type="PROSITE" id="PS51186">
    <property type="entry name" value="GNAT"/>
    <property type="match status" value="1"/>
</dbReference>
<comment type="catalytic activity">
    <reaction evidence="11">
        <text>N-terminal L-seryl-[histone H4] + acetyl-CoA = N-terminal N(alpha)-acetyl-L-seryl-[histone H4] + CoA + H(+)</text>
        <dbReference type="Rhea" id="RHEA:50596"/>
        <dbReference type="Rhea" id="RHEA-COMP:12740"/>
        <dbReference type="Rhea" id="RHEA-COMP:12743"/>
        <dbReference type="ChEBI" id="CHEBI:15378"/>
        <dbReference type="ChEBI" id="CHEBI:57287"/>
        <dbReference type="ChEBI" id="CHEBI:57288"/>
        <dbReference type="ChEBI" id="CHEBI:64738"/>
        <dbReference type="ChEBI" id="CHEBI:83690"/>
        <dbReference type="EC" id="2.3.1.257"/>
    </reaction>
</comment>
<gene>
    <name evidence="13" type="ORF">L596_011791</name>
</gene>
<dbReference type="InterPro" id="IPR000182">
    <property type="entry name" value="GNAT_dom"/>
</dbReference>
<dbReference type="GO" id="GO:0005737">
    <property type="term" value="C:cytoplasm"/>
    <property type="evidence" value="ECO:0007669"/>
    <property type="project" value="UniProtKB-SubCell"/>
</dbReference>
<dbReference type="SUPFAM" id="SSF55729">
    <property type="entry name" value="Acyl-CoA N-acyltransferases (Nat)"/>
    <property type="match status" value="1"/>
</dbReference>
<evidence type="ECO:0000256" key="5">
    <source>
        <dbReference type="ARBA" id="ARBA00015043"/>
    </source>
</evidence>
<dbReference type="Proteomes" id="UP000298663">
    <property type="component" value="Unassembled WGS sequence"/>
</dbReference>
<evidence type="ECO:0000256" key="4">
    <source>
        <dbReference type="ARBA" id="ARBA00012950"/>
    </source>
</evidence>
<name>A0A4U5NV23_STECR</name>
<comment type="catalytic activity">
    <reaction evidence="10">
        <text>N-terminal L-seryl-[histone H2A] + acetyl-CoA = N-terminal N(alpha)-acetyl-L-seryl-[histone H2A] + CoA + H(+)</text>
        <dbReference type="Rhea" id="RHEA:50600"/>
        <dbReference type="Rhea" id="RHEA-COMP:12742"/>
        <dbReference type="Rhea" id="RHEA-COMP:12744"/>
        <dbReference type="ChEBI" id="CHEBI:15378"/>
        <dbReference type="ChEBI" id="CHEBI:57287"/>
        <dbReference type="ChEBI" id="CHEBI:57288"/>
        <dbReference type="ChEBI" id="CHEBI:64738"/>
        <dbReference type="ChEBI" id="CHEBI:83690"/>
        <dbReference type="EC" id="2.3.1.257"/>
    </reaction>
</comment>
<reference evidence="13 14" key="1">
    <citation type="journal article" date="2015" name="Genome Biol.">
        <title>Comparative genomics of Steinernema reveals deeply conserved gene regulatory networks.</title>
        <authorList>
            <person name="Dillman A.R."/>
            <person name="Macchietto M."/>
            <person name="Porter C.F."/>
            <person name="Rogers A."/>
            <person name="Williams B."/>
            <person name="Antoshechkin I."/>
            <person name="Lee M.M."/>
            <person name="Goodwin Z."/>
            <person name="Lu X."/>
            <person name="Lewis E.E."/>
            <person name="Goodrich-Blair H."/>
            <person name="Stock S.P."/>
            <person name="Adams B.J."/>
            <person name="Sternberg P.W."/>
            <person name="Mortazavi A."/>
        </authorList>
    </citation>
    <scope>NUCLEOTIDE SEQUENCE [LARGE SCALE GENOMIC DNA]</scope>
    <source>
        <strain evidence="13 14">ALL</strain>
    </source>
</reference>
<dbReference type="STRING" id="34508.A0A4U5NV23"/>
<evidence type="ECO:0000256" key="6">
    <source>
        <dbReference type="ARBA" id="ARBA00022490"/>
    </source>
</evidence>
<dbReference type="GO" id="GO:1990189">
    <property type="term" value="F:protein N-terminal-serine acetyltransferase activity"/>
    <property type="evidence" value="ECO:0007669"/>
    <property type="project" value="UniProtKB-EC"/>
</dbReference>
<comment type="similarity">
    <text evidence="3">Belongs to the acetyltransferase family. NAA40 subfamily.</text>
</comment>
<dbReference type="Gene3D" id="3.40.630.30">
    <property type="match status" value="1"/>
</dbReference>
<feature type="domain" description="N-acetyltransferase" evidence="12">
    <location>
        <begin position="47"/>
        <end position="200"/>
    </location>
</feature>
<evidence type="ECO:0000313" key="13">
    <source>
        <dbReference type="EMBL" id="TKR87387.1"/>
    </source>
</evidence>
<keyword evidence="9" id="KW-0012">Acyltransferase</keyword>
<keyword evidence="6" id="KW-0963">Cytoplasm</keyword>
<keyword evidence="8" id="KW-0539">Nucleus</keyword>
<evidence type="ECO:0000256" key="11">
    <source>
        <dbReference type="ARBA" id="ARBA00049524"/>
    </source>
</evidence>
<dbReference type="PANTHER" id="PTHR20531">
    <property type="entry name" value="N-ALPHA-ACETYLTRANSFERASE 40"/>
    <property type="match status" value="1"/>
</dbReference>
<dbReference type="PANTHER" id="PTHR20531:SF1">
    <property type="entry name" value="N-ALPHA-ACETYLTRANSFERASE 40"/>
    <property type="match status" value="1"/>
</dbReference>
<dbReference type="EMBL" id="AZBU02000003">
    <property type="protein sequence ID" value="TKR87387.1"/>
    <property type="molecule type" value="Genomic_DNA"/>
</dbReference>
<dbReference type="CDD" id="cd04301">
    <property type="entry name" value="NAT_SF"/>
    <property type="match status" value="1"/>
</dbReference>
<dbReference type="Pfam" id="PF00583">
    <property type="entry name" value="Acetyltransf_1"/>
    <property type="match status" value="1"/>
</dbReference>